<organism evidence="2 3">
    <name type="scientific">Pristionchus entomophagus</name>
    <dbReference type="NCBI Taxonomy" id="358040"/>
    <lineage>
        <taxon>Eukaryota</taxon>
        <taxon>Metazoa</taxon>
        <taxon>Ecdysozoa</taxon>
        <taxon>Nematoda</taxon>
        <taxon>Chromadorea</taxon>
        <taxon>Rhabditida</taxon>
        <taxon>Rhabditina</taxon>
        <taxon>Diplogasteromorpha</taxon>
        <taxon>Diplogasteroidea</taxon>
        <taxon>Neodiplogasteridae</taxon>
        <taxon>Pristionchus</taxon>
    </lineage>
</organism>
<dbReference type="CDD" id="cd09917">
    <property type="entry name" value="F-box_SF"/>
    <property type="match status" value="1"/>
</dbReference>
<protein>
    <recommendedName>
        <fullName evidence="1">F-box domain-containing protein</fullName>
    </recommendedName>
</protein>
<feature type="domain" description="F-box" evidence="1">
    <location>
        <begin position="24"/>
        <end position="48"/>
    </location>
</feature>
<proteinExistence type="predicted"/>
<evidence type="ECO:0000259" key="1">
    <source>
        <dbReference type="Pfam" id="PF00646"/>
    </source>
</evidence>
<keyword evidence="3" id="KW-1185">Reference proteome</keyword>
<dbReference type="AlphaFoldDB" id="A0AAV5TZK2"/>
<dbReference type="Pfam" id="PF00646">
    <property type="entry name" value="F-box"/>
    <property type="match status" value="1"/>
</dbReference>
<feature type="non-terminal residue" evidence="2">
    <location>
        <position position="1"/>
    </location>
</feature>
<name>A0AAV5TZK2_9BILA</name>
<dbReference type="Proteomes" id="UP001432027">
    <property type="component" value="Unassembled WGS sequence"/>
</dbReference>
<evidence type="ECO:0000313" key="3">
    <source>
        <dbReference type="Proteomes" id="UP001432027"/>
    </source>
</evidence>
<evidence type="ECO:0000313" key="2">
    <source>
        <dbReference type="EMBL" id="GMT00004.1"/>
    </source>
</evidence>
<sequence>RPGMTRDLVGSVDGITTMGQISFMDLPDDMLINIFTHLDHPSRFKLRLNRRLNQIQLSVKNKLDVIELKTNSDAYELSVKPSNLLSSIPFRDFDKLELGLRRLVLNTHVNGICIVMGDSNELNTRIIDAFVHFDADKMFLGSFLHQLPRLNSSILLSITQNISHVNFSCKFHSLSTQDLCIIRKTMIESDCKLQYFYADVGNEIREYFAKECFGVTLDDDSTHIHRISDDNSFSHTRSCFQSVEGDVQSTIRRNYLTFEKVITTAHSC</sequence>
<gene>
    <name evidence="2" type="ORF">PENTCL1PPCAC_22178</name>
</gene>
<dbReference type="EMBL" id="BTSX01000005">
    <property type="protein sequence ID" value="GMT00004.1"/>
    <property type="molecule type" value="Genomic_DNA"/>
</dbReference>
<dbReference type="InterPro" id="IPR001810">
    <property type="entry name" value="F-box_dom"/>
</dbReference>
<accession>A0AAV5TZK2</accession>
<comment type="caution">
    <text evidence="2">The sequence shown here is derived from an EMBL/GenBank/DDBJ whole genome shotgun (WGS) entry which is preliminary data.</text>
</comment>
<reference evidence="2" key="1">
    <citation type="submission" date="2023-10" db="EMBL/GenBank/DDBJ databases">
        <title>Genome assembly of Pristionchus species.</title>
        <authorList>
            <person name="Yoshida K."/>
            <person name="Sommer R.J."/>
        </authorList>
    </citation>
    <scope>NUCLEOTIDE SEQUENCE</scope>
    <source>
        <strain evidence="2">RS0144</strain>
    </source>
</reference>